<dbReference type="Proteomes" id="UP001216390">
    <property type="component" value="Chromosome"/>
</dbReference>
<evidence type="ECO:0000256" key="1">
    <source>
        <dbReference type="ARBA" id="ARBA00022490"/>
    </source>
</evidence>
<dbReference type="GO" id="GO:0008855">
    <property type="term" value="F:exodeoxyribonuclease VII activity"/>
    <property type="evidence" value="ECO:0007669"/>
    <property type="project" value="UniProtKB-UniRule"/>
</dbReference>
<evidence type="ECO:0000256" key="4">
    <source>
        <dbReference type="ARBA" id="ARBA00022839"/>
    </source>
</evidence>
<keyword evidence="1 5" id="KW-0963">Cytoplasm</keyword>
<comment type="subunit">
    <text evidence="5">Heterooligomer composed of large and small subunits.</text>
</comment>
<dbReference type="HAMAP" id="MF_00378">
    <property type="entry name" value="Exonuc_7_L"/>
    <property type="match status" value="1"/>
</dbReference>
<evidence type="ECO:0000313" key="11">
    <source>
        <dbReference type="Proteomes" id="UP001216390"/>
    </source>
</evidence>
<dbReference type="GO" id="GO:0006308">
    <property type="term" value="P:DNA catabolic process"/>
    <property type="evidence" value="ECO:0007669"/>
    <property type="project" value="UniProtKB-UniRule"/>
</dbReference>
<dbReference type="InterPro" id="IPR025824">
    <property type="entry name" value="OB-fold_nuc-bd_dom"/>
</dbReference>
<feature type="domain" description="Exonuclease VII large subunit C-terminal" evidence="8">
    <location>
        <begin position="156"/>
        <end position="467"/>
    </location>
</feature>
<evidence type="ECO:0000256" key="5">
    <source>
        <dbReference type="HAMAP-Rule" id="MF_00378"/>
    </source>
</evidence>
<keyword evidence="3 5" id="KW-0378">Hydrolase</keyword>
<comment type="subcellular location">
    <subcellularLocation>
        <location evidence="5 6">Cytoplasm</location>
    </subcellularLocation>
</comment>
<dbReference type="GO" id="GO:0009318">
    <property type="term" value="C:exodeoxyribonuclease VII complex"/>
    <property type="evidence" value="ECO:0007669"/>
    <property type="project" value="UniProtKB-UniRule"/>
</dbReference>
<accession>A0AAE9Y5R3</accession>
<evidence type="ECO:0000259" key="9">
    <source>
        <dbReference type="Pfam" id="PF13742"/>
    </source>
</evidence>
<comment type="catalytic activity">
    <reaction evidence="5 6">
        <text>Exonucleolytic cleavage in either 5'- to 3'- or 3'- to 5'-direction to yield nucleoside 5'-phosphates.</text>
        <dbReference type="EC" id="3.1.11.6"/>
    </reaction>
</comment>
<dbReference type="Pfam" id="PF02601">
    <property type="entry name" value="Exonuc_VII_L"/>
    <property type="match status" value="1"/>
</dbReference>
<protein>
    <recommendedName>
        <fullName evidence="5">Exodeoxyribonuclease 7 large subunit</fullName>
        <ecNumber evidence="5">3.1.11.6</ecNumber>
    </recommendedName>
    <alternativeName>
        <fullName evidence="5">Exodeoxyribonuclease VII large subunit</fullName>
        <shortName evidence="5">Exonuclease VII large subunit</shortName>
    </alternativeName>
</protein>
<dbReference type="InterPro" id="IPR003753">
    <property type="entry name" value="Exonuc_VII_L"/>
</dbReference>
<evidence type="ECO:0000256" key="3">
    <source>
        <dbReference type="ARBA" id="ARBA00022801"/>
    </source>
</evidence>
<dbReference type="CDD" id="cd04489">
    <property type="entry name" value="ExoVII_LU_OBF"/>
    <property type="match status" value="1"/>
</dbReference>
<feature type="region of interest" description="Disordered" evidence="7">
    <location>
        <begin position="468"/>
        <end position="494"/>
    </location>
</feature>
<dbReference type="AlphaFoldDB" id="A0AAE9Y5R3"/>
<dbReference type="NCBIfam" id="TIGR00237">
    <property type="entry name" value="xseA"/>
    <property type="match status" value="1"/>
</dbReference>
<evidence type="ECO:0000256" key="7">
    <source>
        <dbReference type="SAM" id="MobiDB-lite"/>
    </source>
</evidence>
<comment type="similarity">
    <text evidence="5 6">Belongs to the XseA family.</text>
</comment>
<evidence type="ECO:0000313" key="10">
    <source>
        <dbReference type="EMBL" id="WCO67325.1"/>
    </source>
</evidence>
<dbReference type="KEGG" id="ima:PO878_01150"/>
<feature type="domain" description="OB-fold nucleic acid binding" evidence="9">
    <location>
        <begin position="16"/>
        <end position="131"/>
    </location>
</feature>
<organism evidence="10 11">
    <name type="scientific">Iamia majanohamensis</name>
    <dbReference type="NCBI Taxonomy" id="467976"/>
    <lineage>
        <taxon>Bacteria</taxon>
        <taxon>Bacillati</taxon>
        <taxon>Actinomycetota</taxon>
        <taxon>Acidimicrobiia</taxon>
        <taxon>Acidimicrobiales</taxon>
        <taxon>Iamiaceae</taxon>
        <taxon>Iamia</taxon>
    </lineage>
</organism>
<dbReference type="EMBL" id="CP116942">
    <property type="protein sequence ID" value="WCO67325.1"/>
    <property type="molecule type" value="Genomic_DNA"/>
</dbReference>
<name>A0AAE9Y5R3_9ACTN</name>
<evidence type="ECO:0000259" key="8">
    <source>
        <dbReference type="Pfam" id="PF02601"/>
    </source>
</evidence>
<dbReference type="Pfam" id="PF13742">
    <property type="entry name" value="tRNA_anti_2"/>
    <property type="match status" value="1"/>
</dbReference>
<dbReference type="InterPro" id="IPR020579">
    <property type="entry name" value="Exonuc_VII_lsu_C"/>
</dbReference>
<reference evidence="10" key="1">
    <citation type="submission" date="2023-01" db="EMBL/GenBank/DDBJ databases">
        <title>The diversity of Class Acidimicrobiia in South China Sea sediment environments and the proposal of Iamia marina sp. nov., a novel species of the genus Iamia.</title>
        <authorList>
            <person name="He Y."/>
            <person name="Tian X."/>
        </authorList>
    </citation>
    <scope>NUCLEOTIDE SEQUENCE</scope>
    <source>
        <strain evidence="10">DSM 19957</strain>
    </source>
</reference>
<dbReference type="GO" id="GO:0003676">
    <property type="term" value="F:nucleic acid binding"/>
    <property type="evidence" value="ECO:0007669"/>
    <property type="project" value="InterPro"/>
</dbReference>
<proteinExistence type="inferred from homology"/>
<evidence type="ECO:0000256" key="6">
    <source>
        <dbReference type="RuleBase" id="RU004355"/>
    </source>
</evidence>
<dbReference type="PANTHER" id="PTHR30008:SF0">
    <property type="entry name" value="EXODEOXYRIBONUCLEASE 7 LARGE SUBUNIT"/>
    <property type="match status" value="1"/>
</dbReference>
<keyword evidence="4 5" id="KW-0269">Exonuclease</keyword>
<feature type="compositionally biased region" description="Gly residues" evidence="7">
    <location>
        <begin position="473"/>
        <end position="482"/>
    </location>
</feature>
<evidence type="ECO:0000256" key="2">
    <source>
        <dbReference type="ARBA" id="ARBA00022722"/>
    </source>
</evidence>
<sequence>MQDALFGAEEVGDPTWTVADLARAMGSVVEQAFPGEVWVRGEIRGLAPPGDARRSRPHLYFDLVEPTAPGQRPRAVLPVVLWSSDRKRVNDDLRRSGIRVSAMDSGVDVRIRGRVRWWSPGGRAQLQMTAIDPDYTLGRLAADRDAVLAALAADDLLDRNGRRTVPVLPTRVAVVTSVGSAAHADVHRVLGRAGLTHLVVDCDARTQGPAALVTVPEALTAAAAAGAELVLLVRGGGSRVELAAFDSEQVARAVASCPVPVFTGIGHEIDESVADRVAHTSCPTPSAAAAEVVALVAGARDRAEALWAGVAAGALRSLERRRAHLTGTARQGASLAGAALRAGEAQVAAAQARVGRAGPGALAAADRRLEARAEVVRRDARRDLGAAARRLDGARDRLARRPGPVLARRRAALDGLDARVRAADPALALARGWSITYRDDGAVVRAPGDVAPGDALETVVAGGRVRSTVVGGEPDGGGGGGAPDAADRPGSTHG</sequence>
<keyword evidence="2 5" id="KW-0540">Nuclease</keyword>
<gene>
    <name evidence="5 10" type="primary">xseA</name>
    <name evidence="10" type="ORF">PO878_01150</name>
</gene>
<dbReference type="GO" id="GO:0005737">
    <property type="term" value="C:cytoplasm"/>
    <property type="evidence" value="ECO:0007669"/>
    <property type="project" value="UniProtKB-SubCell"/>
</dbReference>
<comment type="function">
    <text evidence="5">Bidirectionally degrades single-stranded DNA into large acid-insoluble oligonucleotides, which are then degraded further into small acid-soluble oligonucleotides.</text>
</comment>
<dbReference type="PANTHER" id="PTHR30008">
    <property type="entry name" value="EXODEOXYRIBONUCLEASE 7 LARGE SUBUNIT"/>
    <property type="match status" value="1"/>
</dbReference>
<keyword evidence="11" id="KW-1185">Reference proteome</keyword>
<dbReference type="RefSeq" id="WP_272736847.1">
    <property type="nucleotide sequence ID" value="NZ_CP116942.1"/>
</dbReference>
<dbReference type="EC" id="3.1.11.6" evidence="5"/>